<proteinExistence type="inferred from homology"/>
<keyword evidence="4" id="KW-0997">Cell inner membrane</keyword>
<keyword evidence="7" id="KW-0472">Membrane</keyword>
<dbReference type="SUPFAM" id="SSF53850">
    <property type="entry name" value="Periplasmic binding protein-like II"/>
    <property type="match status" value="1"/>
</dbReference>
<dbReference type="InterPro" id="IPR006311">
    <property type="entry name" value="TAT_signal"/>
</dbReference>
<sequence>MNHFASKFSRRQFLLSSGAAALGTIVLHGCTDSPNQYDASDTIKIGFLGQTDAAPLIIAQVKGLFAKHGVPNVTLVKQPSWGVTRDNLQLGSKGGGIDGAMVLSPMPYQMALGTATVNRQRIPMYLLARLNTGGQGFSISNEYKGLGTKLDTSVLREKVQAAKSKGNHLRFAMTFKGGTSDLMLRYWLAAGGIDPVQDVGIITVPGPQLVSNMRVKNIDGFCVGDPFHVRLINQELGYTAATTNEFWSDHPEKALAFHGKWVDKNPQAAKGILKGLIEAQQWCDRLVNRTEMAQILSEPDWAKVPVEDISDRLQGRIIYGDDRPVAENSQNIMHYWENNASFPYKSHDLWFLTENQRWGMMDSNIDVKTAINNVNRADLWREAAKEMNIPVAQIPPTDSRGVETFFDGVKFDPENTNAYLNSLKIKAI</sequence>
<accession>A0A2T1C9Z1</accession>
<dbReference type="OrthoDB" id="416209at2"/>
<keyword evidence="6" id="KW-0406">Ion transport</keyword>
<dbReference type="AlphaFoldDB" id="A0A2T1C9Z1"/>
<evidence type="ECO:0000256" key="6">
    <source>
        <dbReference type="ARBA" id="ARBA00023065"/>
    </source>
</evidence>
<keyword evidence="10" id="KW-1185">Reference proteome</keyword>
<keyword evidence="2" id="KW-0813">Transport</keyword>
<evidence type="ECO:0000313" key="9">
    <source>
        <dbReference type="EMBL" id="PSB05076.1"/>
    </source>
</evidence>
<dbReference type="Gene3D" id="3.40.190.10">
    <property type="entry name" value="Periplasmic binding protein-like II"/>
    <property type="match status" value="2"/>
</dbReference>
<evidence type="ECO:0000256" key="1">
    <source>
        <dbReference type="ARBA" id="ARBA00004533"/>
    </source>
</evidence>
<evidence type="ECO:0000256" key="5">
    <source>
        <dbReference type="ARBA" id="ARBA00022729"/>
    </source>
</evidence>
<dbReference type="CDD" id="cd13553">
    <property type="entry name" value="PBP2_NrtA_CpmA_like"/>
    <property type="match status" value="1"/>
</dbReference>
<gene>
    <name evidence="9" type="ORF">C7B64_00785</name>
</gene>
<evidence type="ECO:0000256" key="8">
    <source>
        <dbReference type="ARBA" id="ARBA00024031"/>
    </source>
</evidence>
<dbReference type="GO" id="GO:0006811">
    <property type="term" value="P:monoatomic ion transport"/>
    <property type="evidence" value="ECO:0007669"/>
    <property type="project" value="UniProtKB-KW"/>
</dbReference>
<dbReference type="EMBL" id="PVWJ01000003">
    <property type="protein sequence ID" value="PSB05076.1"/>
    <property type="molecule type" value="Genomic_DNA"/>
</dbReference>
<comment type="similarity">
    <text evidence="8">Belongs to the CmpA/NrtA family.</text>
</comment>
<reference evidence="9 10" key="2">
    <citation type="submission" date="2018-03" db="EMBL/GenBank/DDBJ databases">
        <title>The ancient ancestry and fast evolution of plastids.</title>
        <authorList>
            <person name="Moore K.R."/>
            <person name="Magnabosco C."/>
            <person name="Momper L."/>
            <person name="Gold D.A."/>
            <person name="Bosak T."/>
            <person name="Fournier G.P."/>
        </authorList>
    </citation>
    <scope>NUCLEOTIDE SEQUENCE [LARGE SCALE GENOMIC DNA]</scope>
    <source>
        <strain evidence="9 10">CCAP 1448/3</strain>
    </source>
</reference>
<dbReference type="PANTHER" id="PTHR30024:SF7">
    <property type="entry name" value="NITRATE_NITRITE BINDING PROTEIN NRTA"/>
    <property type="match status" value="1"/>
</dbReference>
<evidence type="ECO:0000256" key="7">
    <source>
        <dbReference type="ARBA" id="ARBA00023136"/>
    </source>
</evidence>
<dbReference type="InterPro" id="IPR044527">
    <property type="entry name" value="NrtA/CpmA_ABC-bd_dom"/>
</dbReference>
<protein>
    <submittedName>
        <fullName evidence="9">Bicarbonate-binding protein</fullName>
    </submittedName>
</protein>
<dbReference type="PANTHER" id="PTHR30024">
    <property type="entry name" value="ALIPHATIC SULFONATES-BINDING PROTEIN-RELATED"/>
    <property type="match status" value="1"/>
</dbReference>
<keyword evidence="3" id="KW-1003">Cell membrane</keyword>
<evidence type="ECO:0000256" key="3">
    <source>
        <dbReference type="ARBA" id="ARBA00022475"/>
    </source>
</evidence>
<dbReference type="Proteomes" id="UP000238762">
    <property type="component" value="Unassembled WGS sequence"/>
</dbReference>
<comment type="subcellular location">
    <subcellularLocation>
        <location evidence="1">Cell inner membrane</location>
    </subcellularLocation>
</comment>
<evidence type="ECO:0000313" key="10">
    <source>
        <dbReference type="Proteomes" id="UP000238762"/>
    </source>
</evidence>
<reference evidence="9 10" key="1">
    <citation type="submission" date="2018-02" db="EMBL/GenBank/DDBJ databases">
        <authorList>
            <person name="Cohen D.B."/>
            <person name="Kent A.D."/>
        </authorList>
    </citation>
    <scope>NUCLEOTIDE SEQUENCE [LARGE SCALE GENOMIC DNA]</scope>
    <source>
        <strain evidence="9 10">CCAP 1448/3</strain>
    </source>
</reference>
<dbReference type="PROSITE" id="PS51318">
    <property type="entry name" value="TAT"/>
    <property type="match status" value="1"/>
</dbReference>
<name>A0A2T1C9Z1_9CYAN</name>
<evidence type="ECO:0000256" key="2">
    <source>
        <dbReference type="ARBA" id="ARBA00022448"/>
    </source>
</evidence>
<dbReference type="Pfam" id="PF13379">
    <property type="entry name" value="NMT1_2"/>
    <property type="match status" value="1"/>
</dbReference>
<evidence type="ECO:0000256" key="4">
    <source>
        <dbReference type="ARBA" id="ARBA00022519"/>
    </source>
</evidence>
<keyword evidence="5" id="KW-0732">Signal</keyword>
<dbReference type="GO" id="GO:0005886">
    <property type="term" value="C:plasma membrane"/>
    <property type="evidence" value="ECO:0007669"/>
    <property type="project" value="UniProtKB-SubCell"/>
</dbReference>
<dbReference type="RefSeq" id="WP_106286763.1">
    <property type="nucleotide sequence ID" value="NZ_CAWNTC010000123.1"/>
</dbReference>
<organism evidence="9 10">
    <name type="scientific">Merismopedia glauca CCAP 1448/3</name>
    <dbReference type="NCBI Taxonomy" id="1296344"/>
    <lineage>
        <taxon>Bacteria</taxon>
        <taxon>Bacillati</taxon>
        <taxon>Cyanobacteriota</taxon>
        <taxon>Cyanophyceae</taxon>
        <taxon>Synechococcales</taxon>
        <taxon>Merismopediaceae</taxon>
        <taxon>Merismopedia</taxon>
    </lineage>
</organism>
<comment type="caution">
    <text evidence="9">The sequence shown here is derived from an EMBL/GenBank/DDBJ whole genome shotgun (WGS) entry which is preliminary data.</text>
</comment>